<dbReference type="Proteomes" id="UP000054408">
    <property type="component" value="Unassembled WGS sequence"/>
</dbReference>
<dbReference type="RefSeq" id="XP_013757092.1">
    <property type="nucleotide sequence ID" value="XM_013901638.1"/>
</dbReference>
<accession>A0A0L0DDG8</accession>
<feature type="region of interest" description="Disordered" evidence="1">
    <location>
        <begin position="1"/>
        <end position="97"/>
    </location>
</feature>
<keyword evidence="3" id="KW-1185">Reference proteome</keyword>
<proteinExistence type="predicted"/>
<dbReference type="GeneID" id="25565581"/>
<feature type="compositionally biased region" description="Low complexity" evidence="1">
    <location>
        <begin position="68"/>
        <end position="85"/>
    </location>
</feature>
<protein>
    <submittedName>
        <fullName evidence="2">Uncharacterized protein</fullName>
    </submittedName>
</protein>
<feature type="compositionally biased region" description="Low complexity" evidence="1">
    <location>
        <begin position="194"/>
        <end position="211"/>
    </location>
</feature>
<feature type="compositionally biased region" description="Low complexity" evidence="1">
    <location>
        <begin position="234"/>
        <end position="249"/>
    </location>
</feature>
<sequence length="343" mass="35718">MAYPYNFASPGAAPAAGGGAPTRIFTPPPRTALGRQQAPGSSVQMNTFSSSSPSFSSQAAARPPPASPFGGSPFPQSPFSSQQPAVQDNRTDEEKDAQWGEDLVAFAKMRRLLLRLVEHGVVTSDSVTEQVRTTAQAALQILQASGPSSPLRVQLPQYVSLFGQQLLRLLHDAYNAFQAAAQEAPFNRPINQRPAAAQSAQSAPSPFSPSRAAPPPPGMASPGMASPPPPPAPSSAGVAGLAGPSGAAPSEDELKSEFTAPTSHAMVTNGAAVQQALQNMHRQATQYASAGQPMLRNYFVSAANMLASATPLLPYDIAFLDKRRNKHPPPPVDTSSGGCCVIS</sequence>
<dbReference type="AlphaFoldDB" id="A0A0L0DDG8"/>
<evidence type="ECO:0000313" key="2">
    <source>
        <dbReference type="EMBL" id="KNC50265.1"/>
    </source>
</evidence>
<feature type="compositionally biased region" description="Low complexity" evidence="1">
    <location>
        <begin position="48"/>
        <end position="61"/>
    </location>
</feature>
<reference evidence="2 3" key="1">
    <citation type="submission" date="2010-05" db="EMBL/GenBank/DDBJ databases">
        <title>The Genome Sequence of Thecamonas trahens ATCC 50062.</title>
        <authorList>
            <consortium name="The Broad Institute Genome Sequencing Platform"/>
            <person name="Russ C."/>
            <person name="Cuomo C."/>
            <person name="Shea T."/>
            <person name="Young S.K."/>
            <person name="Zeng Q."/>
            <person name="Koehrsen M."/>
            <person name="Haas B."/>
            <person name="Borodovsky M."/>
            <person name="Guigo R."/>
            <person name="Alvarado L."/>
            <person name="Berlin A."/>
            <person name="Bochicchio J."/>
            <person name="Borenstein D."/>
            <person name="Chapman S."/>
            <person name="Chen Z."/>
            <person name="Freedman E."/>
            <person name="Gellesch M."/>
            <person name="Goldberg J."/>
            <person name="Griggs A."/>
            <person name="Gujja S."/>
            <person name="Heilman E."/>
            <person name="Heiman D."/>
            <person name="Hepburn T."/>
            <person name="Howarth C."/>
            <person name="Jen D."/>
            <person name="Larson L."/>
            <person name="Mehta T."/>
            <person name="Park D."/>
            <person name="Pearson M."/>
            <person name="Roberts A."/>
            <person name="Saif S."/>
            <person name="Shenoy N."/>
            <person name="Sisk P."/>
            <person name="Stolte C."/>
            <person name="Sykes S."/>
            <person name="Thomson T."/>
            <person name="Walk T."/>
            <person name="White J."/>
            <person name="Yandava C."/>
            <person name="Burger G."/>
            <person name="Gray M.W."/>
            <person name="Holland P.W.H."/>
            <person name="King N."/>
            <person name="Lang F.B.F."/>
            <person name="Roger A.J."/>
            <person name="Ruiz-Trillo I."/>
            <person name="Lander E."/>
            <person name="Nusbaum C."/>
        </authorList>
    </citation>
    <scope>NUCLEOTIDE SEQUENCE [LARGE SCALE GENOMIC DNA]</scope>
    <source>
        <strain evidence="2 3">ATCC 50062</strain>
    </source>
</reference>
<dbReference type="EMBL" id="GL349460">
    <property type="protein sequence ID" value="KNC50265.1"/>
    <property type="molecule type" value="Genomic_DNA"/>
</dbReference>
<name>A0A0L0DDG8_THETB</name>
<organism evidence="2 3">
    <name type="scientific">Thecamonas trahens ATCC 50062</name>
    <dbReference type="NCBI Taxonomy" id="461836"/>
    <lineage>
        <taxon>Eukaryota</taxon>
        <taxon>Apusozoa</taxon>
        <taxon>Apusomonadida</taxon>
        <taxon>Apusomonadidae</taxon>
        <taxon>Thecamonas</taxon>
    </lineage>
</organism>
<gene>
    <name evidence="2" type="ORF">AMSG_06424</name>
</gene>
<feature type="region of interest" description="Disordered" evidence="1">
    <location>
        <begin position="192"/>
        <end position="255"/>
    </location>
</feature>
<evidence type="ECO:0000313" key="3">
    <source>
        <dbReference type="Proteomes" id="UP000054408"/>
    </source>
</evidence>
<feature type="compositionally biased region" description="Polar residues" evidence="1">
    <location>
        <begin position="38"/>
        <end position="47"/>
    </location>
</feature>
<evidence type="ECO:0000256" key="1">
    <source>
        <dbReference type="SAM" id="MobiDB-lite"/>
    </source>
</evidence>
<feature type="compositionally biased region" description="Pro residues" evidence="1">
    <location>
        <begin position="212"/>
        <end position="233"/>
    </location>
</feature>